<dbReference type="Gene3D" id="3.40.50.1820">
    <property type="entry name" value="alpha/beta hydrolase"/>
    <property type="match status" value="1"/>
</dbReference>
<dbReference type="InterPro" id="IPR029058">
    <property type="entry name" value="AB_hydrolase_fold"/>
</dbReference>
<dbReference type="eggNOG" id="COG1073">
    <property type="taxonomic scope" value="Bacteria"/>
</dbReference>
<dbReference type="Pfam" id="PF12697">
    <property type="entry name" value="Abhydrolase_6"/>
    <property type="match status" value="1"/>
</dbReference>
<organism evidence="2 3">
    <name type="scientific">Nocardia asteroides NBRC 15531</name>
    <dbReference type="NCBI Taxonomy" id="1110697"/>
    <lineage>
        <taxon>Bacteria</taxon>
        <taxon>Bacillati</taxon>
        <taxon>Actinomycetota</taxon>
        <taxon>Actinomycetes</taxon>
        <taxon>Mycobacteriales</taxon>
        <taxon>Nocardiaceae</taxon>
        <taxon>Nocardia</taxon>
    </lineage>
</organism>
<accession>U5E322</accession>
<gene>
    <name evidence="2" type="ORF">NCAST_05_02130</name>
</gene>
<dbReference type="InterPro" id="IPR000073">
    <property type="entry name" value="AB_hydrolase_1"/>
</dbReference>
<name>U5E322_NOCAS</name>
<dbReference type="GO" id="GO:0003824">
    <property type="term" value="F:catalytic activity"/>
    <property type="evidence" value="ECO:0007669"/>
    <property type="project" value="UniProtKB-ARBA"/>
</dbReference>
<dbReference type="OrthoDB" id="5513277at2"/>
<dbReference type="PANTHER" id="PTHR43689:SF8">
    <property type="entry name" value="ALPHA_BETA-HYDROLASES SUPERFAMILY PROTEIN"/>
    <property type="match status" value="1"/>
</dbReference>
<proteinExistence type="predicted"/>
<evidence type="ECO:0000313" key="2">
    <source>
        <dbReference type="EMBL" id="GAD81777.1"/>
    </source>
</evidence>
<dbReference type="SUPFAM" id="SSF53474">
    <property type="entry name" value="alpha/beta-Hydrolases"/>
    <property type="match status" value="1"/>
</dbReference>
<reference evidence="2 3" key="1">
    <citation type="journal article" date="2014" name="BMC Genomics">
        <title>Genome based analysis of type-I polyketide synthase and nonribosomal peptide synthetase gene clusters in seven strains of five representative Nocardia species.</title>
        <authorList>
            <person name="Komaki H."/>
            <person name="Ichikawa N."/>
            <person name="Hosoyama A."/>
            <person name="Takahashi-Nakaguchi A."/>
            <person name="Matsuzawa T."/>
            <person name="Suzuki K."/>
            <person name="Fujita N."/>
            <person name="Gonoi T."/>
        </authorList>
    </citation>
    <scope>NUCLEOTIDE SEQUENCE [LARGE SCALE GENOMIC DNA]</scope>
    <source>
        <strain evidence="2 3">NBRC 15531</strain>
    </source>
</reference>
<dbReference type="PANTHER" id="PTHR43689">
    <property type="entry name" value="HYDROLASE"/>
    <property type="match status" value="1"/>
</dbReference>
<keyword evidence="3" id="KW-1185">Reference proteome</keyword>
<feature type="domain" description="AB hydrolase-1" evidence="1">
    <location>
        <begin position="56"/>
        <end position="279"/>
    </location>
</feature>
<evidence type="ECO:0000313" key="3">
    <source>
        <dbReference type="Proteomes" id="UP000017048"/>
    </source>
</evidence>
<dbReference type="AlphaFoldDB" id="U5E322"/>
<sequence length="296" mass="31809">MASVYKSAKAQRLIQDWCRNRVDDWDVEHRRWDAMTAAGVTSVVAAGLDQAMAPTVVLVPGTNMNGAVSLPFAEKLARRWPTLILDVPGQPGLSATRRPRRNRMAWYGQWLTEALENTTTGPAVVVGHSLGGAIALACPSPQIAGRVLISPAGLVRLAVGPSILAATIPWLARPTTTRTNRLLRHMLAPEHGVNAELSDWMTLVARHCHSSLAPMPLSAATLNAAREGAPCLVAAGRDDTFLPPRRIGPAVRRRLDTELRSVAHCGHLGLDEQPDKIVAMVAEIVTRLGGEPDAGR</sequence>
<dbReference type="Proteomes" id="UP000017048">
    <property type="component" value="Unassembled WGS sequence"/>
</dbReference>
<protein>
    <recommendedName>
        <fullName evidence="1">AB hydrolase-1 domain-containing protein</fullName>
    </recommendedName>
</protein>
<dbReference type="EMBL" id="BAFO02000005">
    <property type="protein sequence ID" value="GAD81777.1"/>
    <property type="molecule type" value="Genomic_DNA"/>
</dbReference>
<dbReference type="RefSeq" id="WP_022565531.1">
    <property type="nucleotide sequence ID" value="NZ_BAFO02000005.1"/>
</dbReference>
<dbReference type="GeneID" id="91518945"/>
<evidence type="ECO:0000259" key="1">
    <source>
        <dbReference type="Pfam" id="PF12697"/>
    </source>
</evidence>
<comment type="caution">
    <text evidence="2">The sequence shown here is derived from an EMBL/GenBank/DDBJ whole genome shotgun (WGS) entry which is preliminary data.</text>
</comment>
<dbReference type="PRINTS" id="PR00111">
    <property type="entry name" value="ABHYDROLASE"/>
</dbReference>